<proteinExistence type="predicted"/>
<dbReference type="InterPro" id="IPR011006">
    <property type="entry name" value="CheY-like_superfamily"/>
</dbReference>
<dbReference type="PROSITE" id="PS50110">
    <property type="entry name" value="RESPONSE_REGULATORY"/>
    <property type="match status" value="1"/>
</dbReference>
<keyword evidence="3" id="KW-0418">Kinase</keyword>
<dbReference type="PATRIC" id="fig|66969.6.peg.3299"/>
<dbReference type="OrthoDB" id="5343355at2"/>
<comment type="caution">
    <text evidence="3">The sequence shown here is derived from an EMBL/GenBank/DDBJ whole genome shotgun (WGS) entry which is preliminary data.</text>
</comment>
<feature type="domain" description="Response regulatory" evidence="2">
    <location>
        <begin position="566"/>
        <end position="678"/>
    </location>
</feature>
<keyword evidence="3" id="KW-0808">Transferase</keyword>
<evidence type="ECO:0000259" key="2">
    <source>
        <dbReference type="PROSITE" id="PS50110"/>
    </source>
</evidence>
<dbReference type="GO" id="GO:0016301">
    <property type="term" value="F:kinase activity"/>
    <property type="evidence" value="ECO:0007669"/>
    <property type="project" value="UniProtKB-KW"/>
</dbReference>
<sequence>MTKLHDILLNQLKRQDIGLDFDGLNESWKKLLKMVSDTYEDYDEYRYAMERSLDIASDEINKVNTKYQYEINKIHSMNKDSIISVDTQWRIQSLNNQAISTFYKEMSQLVNTPLTDHFVFYNSQNRIVDFERLSDYFECGANYHCPEGALVSLGPPKREFITQYCIKPIYTDDKLSEYAIIIEDIGPIFIEKLKENARYSKLLLELQLKKESLHEISQIMASNNQKILSIQELLRCNANPELQSLQLFLFHNMLRKDSGAEIFMQHKFYNDDQEKQGFYLNALIPYFTEGLNNFLKNELNTIECPVDVKIKEQLDVFSEFFYDLITELIQFFFTSDITKVSFKPVHFSAGSQPKIVLSVEFSQEDELPDERITYKLDCLKRSPIYRFIEYYIINNEKSNFTIDFRLHFSIQLDGFNHHSSLVKLKALVLEQSKSSILGSLTEYGLTELFRFKATSSSDEAVQLIKDGRLTQDEYHLIITNFDDLSRIHKEVLLEISSYLTPDFLGLIALGRADENGPLKLGVPLVRIEGEFWMQHLQSTLFRYGLSLVSTPDQQNALPKLDCQKQSILLIDFNKDSLFFFTNVLHALGYEVFPYGSEACACKSTHAKADIAMVNLNTLSKQAITILEGLFVELDMPTLICLPSLEENHIQSFLNFGVTEYIVKPFSIYELVTLVNKLTRMRKNE</sequence>
<dbReference type="InterPro" id="IPR001789">
    <property type="entry name" value="Sig_transdc_resp-reg_receiver"/>
</dbReference>
<dbReference type="RefSeq" id="WP_058481626.1">
    <property type="nucleotide sequence ID" value="NZ_CAAAIQ010000022.1"/>
</dbReference>
<dbReference type="SUPFAM" id="SSF52172">
    <property type="entry name" value="CheY-like"/>
    <property type="match status" value="1"/>
</dbReference>
<evidence type="ECO:0000313" key="4">
    <source>
        <dbReference type="Proteomes" id="UP000054729"/>
    </source>
</evidence>
<reference evidence="3 4" key="1">
    <citation type="submission" date="2015-11" db="EMBL/GenBank/DDBJ databases">
        <title>Genomic analysis of 38 Legionella species identifies large and diverse effector repertoires.</title>
        <authorList>
            <person name="Burstein D."/>
            <person name="Amaro F."/>
            <person name="Zusman T."/>
            <person name="Lifshitz Z."/>
            <person name="Cohen O."/>
            <person name="Gilbert J.A."/>
            <person name="Pupko T."/>
            <person name="Shuman H.A."/>
            <person name="Segal G."/>
        </authorList>
    </citation>
    <scope>NUCLEOTIDE SEQUENCE [LARGE SCALE GENOMIC DNA]</scope>
    <source>
        <strain evidence="3 4">ATCC 51914</strain>
    </source>
</reference>
<dbReference type="EMBL" id="LNZB01000060">
    <property type="protein sequence ID" value="KTD74984.1"/>
    <property type="molecule type" value="Genomic_DNA"/>
</dbReference>
<evidence type="ECO:0000313" key="3">
    <source>
        <dbReference type="EMBL" id="KTD74984.1"/>
    </source>
</evidence>
<dbReference type="Proteomes" id="UP000054729">
    <property type="component" value="Unassembled WGS sequence"/>
</dbReference>
<dbReference type="Gene3D" id="3.40.50.2300">
    <property type="match status" value="1"/>
</dbReference>
<gene>
    <name evidence="3" type="primary">fixL</name>
    <name evidence="3" type="ORF">Lwal_3025</name>
</gene>
<keyword evidence="4" id="KW-1185">Reference proteome</keyword>
<dbReference type="GO" id="GO:0000160">
    <property type="term" value="P:phosphorelay signal transduction system"/>
    <property type="evidence" value="ECO:0007669"/>
    <property type="project" value="InterPro"/>
</dbReference>
<dbReference type="AlphaFoldDB" id="A0A0W1A0Y4"/>
<name>A0A0W1A0Y4_9GAMM</name>
<comment type="caution">
    <text evidence="1">Lacks conserved residue(s) required for the propagation of feature annotation.</text>
</comment>
<accession>A0A0W1A0Y4</accession>
<protein>
    <submittedName>
        <fullName evidence="3">Sensor histidine kinase</fullName>
    </submittedName>
</protein>
<evidence type="ECO:0000256" key="1">
    <source>
        <dbReference type="PROSITE-ProRule" id="PRU00169"/>
    </source>
</evidence>
<dbReference type="STRING" id="66969.Lwal_3025"/>
<organism evidence="3 4">
    <name type="scientific">Legionella waltersii</name>
    <dbReference type="NCBI Taxonomy" id="66969"/>
    <lineage>
        <taxon>Bacteria</taxon>
        <taxon>Pseudomonadati</taxon>
        <taxon>Pseudomonadota</taxon>
        <taxon>Gammaproteobacteria</taxon>
        <taxon>Legionellales</taxon>
        <taxon>Legionellaceae</taxon>
        <taxon>Legionella</taxon>
    </lineage>
</organism>